<evidence type="ECO:0000259" key="13">
    <source>
        <dbReference type="PROSITE" id="PS51352"/>
    </source>
</evidence>
<feature type="signal peptide" evidence="12">
    <location>
        <begin position="1"/>
        <end position="22"/>
    </location>
</feature>
<keyword evidence="3" id="KW-0575">Peroxidase</keyword>
<evidence type="ECO:0000256" key="12">
    <source>
        <dbReference type="SAM" id="SignalP"/>
    </source>
</evidence>
<dbReference type="InterPro" id="IPR050924">
    <property type="entry name" value="Peroxiredoxin_BCP/PrxQ"/>
</dbReference>
<dbReference type="Proteomes" id="UP001065174">
    <property type="component" value="Chromosome"/>
</dbReference>
<dbReference type="EC" id="1.11.1.24" evidence="2"/>
<gene>
    <name evidence="14" type="ORF">N6H18_05780</name>
</gene>
<keyword evidence="15" id="KW-1185">Reference proteome</keyword>
<comment type="catalytic activity">
    <reaction evidence="11">
        <text>a hydroperoxide + [thioredoxin]-dithiol = an alcohol + [thioredoxin]-disulfide + H2O</text>
        <dbReference type="Rhea" id="RHEA:62620"/>
        <dbReference type="Rhea" id="RHEA-COMP:10698"/>
        <dbReference type="Rhea" id="RHEA-COMP:10700"/>
        <dbReference type="ChEBI" id="CHEBI:15377"/>
        <dbReference type="ChEBI" id="CHEBI:29950"/>
        <dbReference type="ChEBI" id="CHEBI:30879"/>
        <dbReference type="ChEBI" id="CHEBI:35924"/>
        <dbReference type="ChEBI" id="CHEBI:50058"/>
        <dbReference type="EC" id="1.11.1.24"/>
    </reaction>
</comment>
<protein>
    <recommendedName>
        <fullName evidence="2">thioredoxin-dependent peroxiredoxin</fullName>
        <ecNumber evidence="2">1.11.1.24</ecNumber>
    </recommendedName>
    <alternativeName>
        <fullName evidence="8">Thioredoxin peroxidase</fullName>
    </alternativeName>
    <alternativeName>
        <fullName evidence="10">Thioredoxin-dependent peroxiredoxin Bcp</fullName>
    </alternativeName>
</protein>
<evidence type="ECO:0000256" key="9">
    <source>
        <dbReference type="ARBA" id="ARBA00038489"/>
    </source>
</evidence>
<name>A0ABY6CSG5_9BACT</name>
<keyword evidence="5" id="KW-0560">Oxidoreductase</keyword>
<dbReference type="EMBL" id="CP106679">
    <property type="protein sequence ID" value="UXP33461.1"/>
    <property type="molecule type" value="Genomic_DNA"/>
</dbReference>
<keyword evidence="12" id="KW-0732">Signal</keyword>
<feature type="chain" id="PRO_5046054439" description="thioredoxin-dependent peroxiredoxin" evidence="12">
    <location>
        <begin position="23"/>
        <end position="199"/>
    </location>
</feature>
<organism evidence="14 15">
    <name type="scientific">Reichenbachiella agarivorans</name>
    <dbReference type="NCBI Taxonomy" id="2979464"/>
    <lineage>
        <taxon>Bacteria</taxon>
        <taxon>Pseudomonadati</taxon>
        <taxon>Bacteroidota</taxon>
        <taxon>Cytophagia</taxon>
        <taxon>Cytophagales</taxon>
        <taxon>Reichenbachiellaceae</taxon>
        <taxon>Reichenbachiella</taxon>
    </lineage>
</organism>
<evidence type="ECO:0000313" key="14">
    <source>
        <dbReference type="EMBL" id="UXP33461.1"/>
    </source>
</evidence>
<evidence type="ECO:0000256" key="1">
    <source>
        <dbReference type="ARBA" id="ARBA00003330"/>
    </source>
</evidence>
<dbReference type="PANTHER" id="PTHR42801">
    <property type="entry name" value="THIOREDOXIN-DEPENDENT PEROXIDE REDUCTASE"/>
    <property type="match status" value="1"/>
</dbReference>
<keyword evidence="7" id="KW-0676">Redox-active center</keyword>
<evidence type="ECO:0000256" key="8">
    <source>
        <dbReference type="ARBA" id="ARBA00032824"/>
    </source>
</evidence>
<evidence type="ECO:0000256" key="4">
    <source>
        <dbReference type="ARBA" id="ARBA00022862"/>
    </source>
</evidence>
<dbReference type="SUPFAM" id="SSF52833">
    <property type="entry name" value="Thioredoxin-like"/>
    <property type="match status" value="1"/>
</dbReference>
<dbReference type="RefSeq" id="WP_262310890.1">
    <property type="nucleotide sequence ID" value="NZ_CP106679.1"/>
</dbReference>
<dbReference type="Gene3D" id="3.40.30.10">
    <property type="entry name" value="Glutaredoxin"/>
    <property type="match status" value="1"/>
</dbReference>
<dbReference type="InterPro" id="IPR013766">
    <property type="entry name" value="Thioredoxin_domain"/>
</dbReference>
<dbReference type="PANTHER" id="PTHR42801:SF7">
    <property type="entry name" value="SLL1159 PROTEIN"/>
    <property type="match status" value="1"/>
</dbReference>
<evidence type="ECO:0000256" key="7">
    <source>
        <dbReference type="ARBA" id="ARBA00023284"/>
    </source>
</evidence>
<evidence type="ECO:0000256" key="3">
    <source>
        <dbReference type="ARBA" id="ARBA00022559"/>
    </source>
</evidence>
<comment type="function">
    <text evidence="1">Thiol-specific peroxidase that catalyzes the reduction of hydrogen peroxide and organic hydroperoxides to water and alcohols, respectively. Plays a role in cell protection against oxidative stress by detoxifying peroxides and as sensor of hydrogen peroxide-mediated signaling events.</text>
</comment>
<evidence type="ECO:0000313" key="15">
    <source>
        <dbReference type="Proteomes" id="UP001065174"/>
    </source>
</evidence>
<feature type="domain" description="Thioredoxin" evidence="13">
    <location>
        <begin position="31"/>
        <end position="199"/>
    </location>
</feature>
<evidence type="ECO:0000256" key="6">
    <source>
        <dbReference type="ARBA" id="ARBA00023157"/>
    </source>
</evidence>
<dbReference type="InterPro" id="IPR000866">
    <property type="entry name" value="AhpC/TSA"/>
</dbReference>
<accession>A0ABY6CSG5</accession>
<evidence type="ECO:0000256" key="10">
    <source>
        <dbReference type="ARBA" id="ARBA00042639"/>
    </source>
</evidence>
<dbReference type="InterPro" id="IPR036249">
    <property type="entry name" value="Thioredoxin-like_sf"/>
</dbReference>
<sequence>MNKLLKIISVCCLIIACSTALSYGQSANSKYKVGDTAPNFSGTDQFGQSFDLSTQLKEGPVVLMFYRGYWCPYCNKQLSQMQDSLQFITAKGGSVIAVTPEQPEYIEKTLDKTKASFKVVHDADLSIMTSYGVAFEMEEQLVTKYKKNGLDLDAINGDNGSNLPVPATYIINTDGKILYVFYDPDYSKRATVKKILQNL</sequence>
<comment type="similarity">
    <text evidence="9">Belongs to the peroxiredoxin family. BCP/PrxQ subfamily.</text>
</comment>
<keyword evidence="6" id="KW-1015">Disulfide bond</keyword>
<dbReference type="CDD" id="cd02970">
    <property type="entry name" value="PRX_like2"/>
    <property type="match status" value="1"/>
</dbReference>
<dbReference type="PROSITE" id="PS51257">
    <property type="entry name" value="PROKAR_LIPOPROTEIN"/>
    <property type="match status" value="1"/>
</dbReference>
<evidence type="ECO:0000256" key="11">
    <source>
        <dbReference type="ARBA" id="ARBA00049091"/>
    </source>
</evidence>
<keyword evidence="4" id="KW-0049">Antioxidant</keyword>
<proteinExistence type="inferred from homology"/>
<evidence type="ECO:0000256" key="5">
    <source>
        <dbReference type="ARBA" id="ARBA00023002"/>
    </source>
</evidence>
<reference evidence="14" key="1">
    <citation type="submission" date="2022-09" db="EMBL/GenBank/DDBJ databases">
        <title>Comparative genomics and taxonomic characterization of three novel marine species of genus Reichenbachiella exhibiting antioxidant and polysaccharide degradation activities.</title>
        <authorList>
            <person name="Muhammad N."/>
            <person name="Lee Y.-J."/>
            <person name="Ko J."/>
            <person name="Kim S.-G."/>
        </authorList>
    </citation>
    <scope>NUCLEOTIDE SEQUENCE</scope>
    <source>
        <strain evidence="14">BKB1-1</strain>
    </source>
</reference>
<evidence type="ECO:0000256" key="2">
    <source>
        <dbReference type="ARBA" id="ARBA00013017"/>
    </source>
</evidence>
<dbReference type="PROSITE" id="PS51352">
    <property type="entry name" value="THIOREDOXIN_2"/>
    <property type="match status" value="1"/>
</dbReference>
<dbReference type="Pfam" id="PF00578">
    <property type="entry name" value="AhpC-TSA"/>
    <property type="match status" value="1"/>
</dbReference>